<keyword evidence="3" id="KW-0285">Flavoprotein</keyword>
<accession>A0AAN9UI82</accession>
<comment type="pathway">
    <text evidence="1">Secondary metabolite biosynthesis.</text>
</comment>
<keyword evidence="5" id="KW-0560">Oxidoreductase</keyword>
<dbReference type="PANTHER" id="PTHR46720">
    <property type="entry name" value="HYDROXYLASE, PUTATIVE (AFU_ORTHOLOGUE AFUA_3G01460)-RELATED"/>
    <property type="match status" value="1"/>
</dbReference>
<proteinExistence type="inferred from homology"/>
<dbReference type="GO" id="GO:0044550">
    <property type="term" value="P:secondary metabolite biosynthetic process"/>
    <property type="evidence" value="ECO:0007669"/>
    <property type="project" value="TreeGrafter"/>
</dbReference>
<dbReference type="SUPFAM" id="SSF51905">
    <property type="entry name" value="FAD/NAD(P)-binding domain"/>
    <property type="match status" value="1"/>
</dbReference>
<evidence type="ECO:0000259" key="6">
    <source>
        <dbReference type="Pfam" id="PF01494"/>
    </source>
</evidence>
<comment type="similarity">
    <text evidence="2">Belongs to the paxM FAD-dependent monooxygenase family.</text>
</comment>
<evidence type="ECO:0000313" key="7">
    <source>
        <dbReference type="EMBL" id="KAK7748376.1"/>
    </source>
</evidence>
<dbReference type="InterPro" id="IPR002938">
    <property type="entry name" value="FAD-bd"/>
</dbReference>
<dbReference type="PRINTS" id="PR00420">
    <property type="entry name" value="RNGMNOXGNASE"/>
</dbReference>
<dbReference type="Gene3D" id="3.50.50.60">
    <property type="entry name" value="FAD/NAD(P)-binding domain"/>
    <property type="match status" value="1"/>
</dbReference>
<dbReference type="PANTHER" id="PTHR46720:SF3">
    <property type="entry name" value="FAD-BINDING DOMAIN-CONTAINING PROTEIN-RELATED"/>
    <property type="match status" value="1"/>
</dbReference>
<protein>
    <recommendedName>
        <fullName evidence="6">FAD-binding domain-containing protein</fullName>
    </recommendedName>
</protein>
<evidence type="ECO:0000256" key="1">
    <source>
        <dbReference type="ARBA" id="ARBA00005179"/>
    </source>
</evidence>
<sequence>MTGRIRIGVVGGGLAGITVAIALVKHPHVDVQVYESAPQFSERGAGIGLSPLTLEALNDIIPSATELLKTRAGAVEADAARLVIGSGSEAGTVVLDVGAAAGLTLNRPPLLQALLSLLPDGMLHAGKRTKSVEQTASGVTVTFEDGTDAHFDAVIGADGIFSSVRNHVVGEEPEKYAASPAGWWDCRCLVPFEKARSTLGDESFKVDRQYAWLGEGAAMLHGLVEDRTMVQCIIAVIDRDLSADRKRQVTRQVLEDNLPASWYEGPIAKGMVELTVLQLILSQENPAGYALWEHKYTPTYANTRVCIVGDAAHATTPWQGAGAGLAIEDAFILGYLVSNISATDEIEAAFRTFDVLRRPRCQRIIDAGRKTGHLFCGQDEAARFNAGKLGEALGQMFAAVSDLNLESHKKEALETMRAYLGH</sequence>
<dbReference type="AlphaFoldDB" id="A0AAN9UI82"/>
<reference evidence="7 8" key="1">
    <citation type="submission" date="2024-02" db="EMBL/GenBank/DDBJ databases">
        <title>De novo assembly and annotation of 12 fungi associated with fruit tree decline syndrome in Ontario, Canada.</title>
        <authorList>
            <person name="Sulman M."/>
            <person name="Ellouze W."/>
            <person name="Ilyukhin E."/>
        </authorList>
    </citation>
    <scope>NUCLEOTIDE SEQUENCE [LARGE SCALE GENOMIC DNA]</scope>
    <source>
        <strain evidence="7 8">M11/M66-122</strain>
    </source>
</reference>
<evidence type="ECO:0000256" key="4">
    <source>
        <dbReference type="ARBA" id="ARBA00022827"/>
    </source>
</evidence>
<dbReference type="EMBL" id="JAKJXP020000082">
    <property type="protein sequence ID" value="KAK7748376.1"/>
    <property type="molecule type" value="Genomic_DNA"/>
</dbReference>
<keyword evidence="8" id="KW-1185">Reference proteome</keyword>
<name>A0AAN9UI82_9PEZI</name>
<evidence type="ECO:0000313" key="8">
    <source>
        <dbReference type="Proteomes" id="UP001320420"/>
    </source>
</evidence>
<dbReference type="InterPro" id="IPR036188">
    <property type="entry name" value="FAD/NAD-bd_sf"/>
</dbReference>
<dbReference type="Pfam" id="PF01494">
    <property type="entry name" value="FAD_binding_3"/>
    <property type="match status" value="1"/>
</dbReference>
<keyword evidence="4" id="KW-0274">FAD</keyword>
<evidence type="ECO:0000256" key="3">
    <source>
        <dbReference type="ARBA" id="ARBA00022630"/>
    </source>
</evidence>
<evidence type="ECO:0000256" key="2">
    <source>
        <dbReference type="ARBA" id="ARBA00007992"/>
    </source>
</evidence>
<gene>
    <name evidence="7" type="ORF">SLS62_008639</name>
</gene>
<dbReference type="GO" id="GO:0071949">
    <property type="term" value="F:FAD binding"/>
    <property type="evidence" value="ECO:0007669"/>
    <property type="project" value="InterPro"/>
</dbReference>
<dbReference type="Proteomes" id="UP001320420">
    <property type="component" value="Unassembled WGS sequence"/>
</dbReference>
<dbReference type="GO" id="GO:0016491">
    <property type="term" value="F:oxidoreductase activity"/>
    <property type="evidence" value="ECO:0007669"/>
    <property type="project" value="UniProtKB-KW"/>
</dbReference>
<organism evidence="7 8">
    <name type="scientific">Diatrype stigma</name>
    <dbReference type="NCBI Taxonomy" id="117547"/>
    <lineage>
        <taxon>Eukaryota</taxon>
        <taxon>Fungi</taxon>
        <taxon>Dikarya</taxon>
        <taxon>Ascomycota</taxon>
        <taxon>Pezizomycotina</taxon>
        <taxon>Sordariomycetes</taxon>
        <taxon>Xylariomycetidae</taxon>
        <taxon>Xylariales</taxon>
        <taxon>Diatrypaceae</taxon>
        <taxon>Diatrype</taxon>
    </lineage>
</organism>
<comment type="caution">
    <text evidence="7">The sequence shown here is derived from an EMBL/GenBank/DDBJ whole genome shotgun (WGS) entry which is preliminary data.</text>
</comment>
<dbReference type="InterPro" id="IPR051104">
    <property type="entry name" value="FAD_monoxygenase"/>
</dbReference>
<feature type="domain" description="FAD-binding" evidence="6">
    <location>
        <begin position="7"/>
        <end position="365"/>
    </location>
</feature>
<evidence type="ECO:0000256" key="5">
    <source>
        <dbReference type="ARBA" id="ARBA00023002"/>
    </source>
</evidence>